<dbReference type="AlphaFoldDB" id="A0A502E4E5"/>
<dbReference type="Pfam" id="PF05305">
    <property type="entry name" value="DUF732"/>
    <property type="match status" value="1"/>
</dbReference>
<sequence length="109" mass="10931">MPASHRKHDRRALASAASALAVGAAILLAPAAHATTNAEDDYINDLTAAGIDGPADSLISDGHAMCAAMASGMDPNDLSATYYKNAGSLSHAQADLAVNDAIKDLCPGG</sequence>
<gene>
    <name evidence="3" type="ORF">EAH80_22110</name>
</gene>
<protein>
    <submittedName>
        <fullName evidence="3">DUF732 domain-containing protein</fullName>
    </submittedName>
</protein>
<evidence type="ECO:0000313" key="4">
    <source>
        <dbReference type="Proteomes" id="UP000320095"/>
    </source>
</evidence>
<keyword evidence="1" id="KW-0732">Signal</keyword>
<reference evidence="3 4" key="1">
    <citation type="journal article" date="2019" name="Environ. Microbiol.">
        <title>Species interactions and distinct microbial communities in high Arctic permafrost affected cryosols are associated with the CH4 and CO2 gas fluxes.</title>
        <authorList>
            <person name="Altshuler I."/>
            <person name="Hamel J."/>
            <person name="Turney S."/>
            <person name="Magnuson E."/>
            <person name="Levesque R."/>
            <person name="Greer C."/>
            <person name="Whyte L.G."/>
        </authorList>
    </citation>
    <scope>NUCLEOTIDE SEQUENCE [LARGE SCALE GENOMIC DNA]</scope>
    <source>
        <strain evidence="3 4">S5.20</strain>
    </source>
</reference>
<name>A0A502E4E5_9MYCO</name>
<evidence type="ECO:0000313" key="3">
    <source>
        <dbReference type="EMBL" id="TPG31652.1"/>
    </source>
</evidence>
<dbReference type="RefSeq" id="WP_140695736.1">
    <property type="nucleotide sequence ID" value="NZ_RCZG01000011.1"/>
</dbReference>
<dbReference type="OrthoDB" id="4733344at2"/>
<comment type="caution">
    <text evidence="3">The sequence shown here is derived from an EMBL/GenBank/DDBJ whole genome shotgun (WGS) entry which is preliminary data.</text>
</comment>
<keyword evidence="4" id="KW-1185">Reference proteome</keyword>
<accession>A0A502E4E5</accession>
<dbReference type="EMBL" id="RCZG01000011">
    <property type="protein sequence ID" value="TPG31652.1"/>
    <property type="molecule type" value="Genomic_DNA"/>
</dbReference>
<dbReference type="InterPro" id="IPR006311">
    <property type="entry name" value="TAT_signal"/>
</dbReference>
<evidence type="ECO:0000259" key="2">
    <source>
        <dbReference type="Pfam" id="PF05305"/>
    </source>
</evidence>
<feature type="chain" id="PRO_5021243371" evidence="1">
    <location>
        <begin position="35"/>
        <end position="109"/>
    </location>
</feature>
<dbReference type="PROSITE" id="PS51318">
    <property type="entry name" value="TAT"/>
    <property type="match status" value="1"/>
</dbReference>
<feature type="domain" description="DUF732" evidence="2">
    <location>
        <begin position="38"/>
        <end position="107"/>
    </location>
</feature>
<dbReference type="Proteomes" id="UP000320095">
    <property type="component" value="Unassembled WGS sequence"/>
</dbReference>
<proteinExistence type="predicted"/>
<dbReference type="InterPro" id="IPR007969">
    <property type="entry name" value="DUF732"/>
</dbReference>
<organism evidence="3 4">
    <name type="scientific">Mycolicibacterium hodleri</name>
    <dbReference type="NCBI Taxonomy" id="49897"/>
    <lineage>
        <taxon>Bacteria</taxon>
        <taxon>Bacillati</taxon>
        <taxon>Actinomycetota</taxon>
        <taxon>Actinomycetes</taxon>
        <taxon>Mycobacteriales</taxon>
        <taxon>Mycobacteriaceae</taxon>
        <taxon>Mycolicibacterium</taxon>
    </lineage>
</organism>
<evidence type="ECO:0000256" key="1">
    <source>
        <dbReference type="SAM" id="SignalP"/>
    </source>
</evidence>
<feature type="signal peptide" evidence="1">
    <location>
        <begin position="1"/>
        <end position="34"/>
    </location>
</feature>